<keyword evidence="2 5" id="KW-0328">Glycosyltransferase</keyword>
<dbReference type="PANTHER" id="PTHR43398">
    <property type="entry name" value="DOLICHOL-PHOSPHATE MANNOSYLTRANSFERASE SUBUNIT 1"/>
    <property type="match status" value="1"/>
</dbReference>
<dbReference type="GO" id="GO:0009247">
    <property type="term" value="P:glycolipid biosynthetic process"/>
    <property type="evidence" value="ECO:0007669"/>
    <property type="project" value="TreeGrafter"/>
</dbReference>
<sequence>MRIVIIIPTYNEKGSIKELLVHICARIVPTIPHYSFFIVVVDGNSPDGTADAVEEVITHHKNIFLLKEPEKRGIGAAYATGIQYALERLRADAVMEFDGDGQHNPDDIAKLVREFNNGFDLVIGSRYIEGGSVPKEWALWLKFLSRFGSLFTRIVLHLPTRDNTSGLKLTRVKGFAEHLPIEDTAILSRDYAYKIQFLYDIIQRGGRVTEVPIQFRERVLGKSKSTLRDVFDSLRVVLVLRFRKEI</sequence>
<comment type="similarity">
    <text evidence="1">Belongs to the glycosyltransferase 2 family.</text>
</comment>
<evidence type="ECO:0000313" key="5">
    <source>
        <dbReference type="EMBL" id="PIQ69056.1"/>
    </source>
</evidence>
<dbReference type="InterPro" id="IPR001173">
    <property type="entry name" value="Glyco_trans_2-like"/>
</dbReference>
<accession>A0A2H0KCS1</accession>
<evidence type="ECO:0000256" key="3">
    <source>
        <dbReference type="ARBA" id="ARBA00022679"/>
    </source>
</evidence>
<dbReference type="InterPro" id="IPR039528">
    <property type="entry name" value="DPM1-like"/>
</dbReference>
<dbReference type="Gene3D" id="3.90.550.10">
    <property type="entry name" value="Spore Coat Polysaccharide Biosynthesis Protein SpsA, Chain A"/>
    <property type="match status" value="1"/>
</dbReference>
<dbReference type="PANTHER" id="PTHR43398:SF1">
    <property type="entry name" value="DOLICHOL-PHOSPHATE MANNOSYLTRANSFERASE SUBUNIT 1"/>
    <property type="match status" value="1"/>
</dbReference>
<dbReference type="SUPFAM" id="SSF53448">
    <property type="entry name" value="Nucleotide-diphospho-sugar transferases"/>
    <property type="match status" value="1"/>
</dbReference>
<protein>
    <submittedName>
        <fullName evidence="5">Dolichyl-phosphate beta-D-mannosyltransferase</fullName>
    </submittedName>
</protein>
<dbReference type="GO" id="GO:0004582">
    <property type="term" value="F:dolichyl-phosphate beta-D-mannosyltransferase activity"/>
    <property type="evidence" value="ECO:0007669"/>
    <property type="project" value="InterPro"/>
</dbReference>
<dbReference type="InterPro" id="IPR029044">
    <property type="entry name" value="Nucleotide-diphossugar_trans"/>
</dbReference>
<dbReference type="AlphaFoldDB" id="A0A2H0KCS1"/>
<feature type="domain" description="Glycosyltransferase 2-like" evidence="4">
    <location>
        <begin position="5"/>
        <end position="177"/>
    </location>
</feature>
<organism evidence="5 6">
    <name type="scientific">Candidatus Taylorbacteria bacterium CG11_big_fil_rev_8_21_14_0_20_46_11</name>
    <dbReference type="NCBI Taxonomy" id="1975025"/>
    <lineage>
        <taxon>Bacteria</taxon>
        <taxon>Candidatus Tayloriibacteriota</taxon>
    </lineage>
</organism>
<dbReference type="GO" id="GO:0016020">
    <property type="term" value="C:membrane"/>
    <property type="evidence" value="ECO:0007669"/>
    <property type="project" value="GOC"/>
</dbReference>
<comment type="caution">
    <text evidence="5">The sequence shown here is derived from an EMBL/GenBank/DDBJ whole genome shotgun (WGS) entry which is preliminary data.</text>
</comment>
<reference evidence="5 6" key="1">
    <citation type="submission" date="2017-09" db="EMBL/GenBank/DDBJ databases">
        <title>Depth-based differentiation of microbial function through sediment-hosted aquifers and enrichment of novel symbionts in the deep terrestrial subsurface.</title>
        <authorList>
            <person name="Probst A.J."/>
            <person name="Ladd B."/>
            <person name="Jarett J.K."/>
            <person name="Geller-Mcgrath D.E."/>
            <person name="Sieber C.M."/>
            <person name="Emerson J.B."/>
            <person name="Anantharaman K."/>
            <person name="Thomas B.C."/>
            <person name="Malmstrom R."/>
            <person name="Stieglmeier M."/>
            <person name="Klingl A."/>
            <person name="Woyke T."/>
            <person name="Ryan C.M."/>
            <person name="Banfield J.F."/>
        </authorList>
    </citation>
    <scope>NUCLEOTIDE SEQUENCE [LARGE SCALE GENOMIC DNA]</scope>
    <source>
        <strain evidence="5">CG11_big_fil_rev_8_21_14_0_20_46_11</strain>
    </source>
</reference>
<gene>
    <name evidence="5" type="ORF">COV91_01020</name>
</gene>
<dbReference type="EMBL" id="PCVG01000014">
    <property type="protein sequence ID" value="PIQ69056.1"/>
    <property type="molecule type" value="Genomic_DNA"/>
</dbReference>
<evidence type="ECO:0000256" key="1">
    <source>
        <dbReference type="ARBA" id="ARBA00006739"/>
    </source>
</evidence>
<dbReference type="Proteomes" id="UP000229342">
    <property type="component" value="Unassembled WGS sequence"/>
</dbReference>
<evidence type="ECO:0000313" key="6">
    <source>
        <dbReference type="Proteomes" id="UP000229342"/>
    </source>
</evidence>
<name>A0A2H0KCS1_9BACT</name>
<evidence type="ECO:0000259" key="4">
    <source>
        <dbReference type="Pfam" id="PF00535"/>
    </source>
</evidence>
<dbReference type="Pfam" id="PF00535">
    <property type="entry name" value="Glycos_transf_2"/>
    <property type="match status" value="1"/>
</dbReference>
<evidence type="ECO:0000256" key="2">
    <source>
        <dbReference type="ARBA" id="ARBA00022676"/>
    </source>
</evidence>
<proteinExistence type="inferred from homology"/>
<keyword evidence="3 5" id="KW-0808">Transferase</keyword>